<feature type="signal peptide" evidence="1">
    <location>
        <begin position="1"/>
        <end position="16"/>
    </location>
</feature>
<dbReference type="InterPro" id="IPR013783">
    <property type="entry name" value="Ig-like_fold"/>
</dbReference>
<evidence type="ECO:0008006" key="4">
    <source>
        <dbReference type="Google" id="ProtNLM"/>
    </source>
</evidence>
<evidence type="ECO:0000313" key="2">
    <source>
        <dbReference type="EMBL" id="KAK0612634.1"/>
    </source>
</evidence>
<feature type="chain" id="PRO_5041422055" description="Tip attachment protein J domain-containing protein" evidence="1">
    <location>
        <begin position="17"/>
        <end position="618"/>
    </location>
</feature>
<accession>A0AA39TME5</accession>
<dbReference type="EMBL" id="JAULSR010000009">
    <property type="protein sequence ID" value="KAK0612634.1"/>
    <property type="molecule type" value="Genomic_DNA"/>
</dbReference>
<reference evidence="2" key="1">
    <citation type="submission" date="2023-06" db="EMBL/GenBank/DDBJ databases">
        <title>Genome-scale phylogeny and comparative genomics of the fungal order Sordariales.</title>
        <authorList>
            <consortium name="Lawrence Berkeley National Laboratory"/>
            <person name="Hensen N."/>
            <person name="Bonometti L."/>
            <person name="Westerberg I."/>
            <person name="Brannstrom I.O."/>
            <person name="Guillou S."/>
            <person name="Cros-Aarteil S."/>
            <person name="Calhoun S."/>
            <person name="Haridas S."/>
            <person name="Kuo A."/>
            <person name="Mondo S."/>
            <person name="Pangilinan J."/>
            <person name="Riley R."/>
            <person name="LaButti K."/>
            <person name="Andreopoulos B."/>
            <person name="Lipzen A."/>
            <person name="Chen C."/>
            <person name="Yanf M."/>
            <person name="Daum C."/>
            <person name="Ng V."/>
            <person name="Clum A."/>
            <person name="Steindorff A."/>
            <person name="Ohm R."/>
            <person name="Martin F."/>
            <person name="Silar P."/>
            <person name="Natvig D."/>
            <person name="Lalanne C."/>
            <person name="Gautier V."/>
            <person name="Ament-velasquez S.L."/>
            <person name="Kruys A."/>
            <person name="Hutchinson M.I."/>
            <person name="Powell A.J."/>
            <person name="Barry K."/>
            <person name="Miller A.N."/>
            <person name="Grigoriev I.V."/>
            <person name="Debuchy R."/>
            <person name="Gladieux P."/>
            <person name="Thoren M.H."/>
            <person name="Johannesson H."/>
        </authorList>
    </citation>
    <scope>NUCLEOTIDE SEQUENCE</scope>
    <source>
        <strain evidence="2">SMH3391-2</strain>
    </source>
</reference>
<dbReference type="AlphaFoldDB" id="A0AA39TME5"/>
<protein>
    <recommendedName>
        <fullName evidence="4">Tip attachment protein J domain-containing protein</fullName>
    </recommendedName>
</protein>
<dbReference type="Gene3D" id="2.60.40.10">
    <property type="entry name" value="Immunoglobulins"/>
    <property type="match status" value="1"/>
</dbReference>
<comment type="caution">
    <text evidence="2">The sequence shown here is derived from an EMBL/GenBank/DDBJ whole genome shotgun (WGS) entry which is preliminary data.</text>
</comment>
<name>A0AA39TME5_9PEZI</name>
<keyword evidence="1" id="KW-0732">Signal</keyword>
<proteinExistence type="predicted"/>
<organism evidence="2 3">
    <name type="scientific">Bombardia bombarda</name>
    <dbReference type="NCBI Taxonomy" id="252184"/>
    <lineage>
        <taxon>Eukaryota</taxon>
        <taxon>Fungi</taxon>
        <taxon>Dikarya</taxon>
        <taxon>Ascomycota</taxon>
        <taxon>Pezizomycotina</taxon>
        <taxon>Sordariomycetes</taxon>
        <taxon>Sordariomycetidae</taxon>
        <taxon>Sordariales</taxon>
        <taxon>Lasiosphaeriaceae</taxon>
        <taxon>Bombardia</taxon>
    </lineage>
</organism>
<keyword evidence="3" id="KW-1185">Reference proteome</keyword>
<evidence type="ECO:0000256" key="1">
    <source>
        <dbReference type="SAM" id="SignalP"/>
    </source>
</evidence>
<evidence type="ECO:0000313" key="3">
    <source>
        <dbReference type="Proteomes" id="UP001174934"/>
    </source>
</evidence>
<sequence>MLLLLPCVLFVLGVVAVDVPLLLIGGLVDPEEHARHLSSGVRAMEGVCCREGGCSGIRGQCEFVAGNIVDGVAIAAQVIVTEFSLETNQGYIDEISFDGTIKIRNGPNIRINDPNAVFSAGFSAPFMVADDVNPSVSSFSGFPMCVPRGANDTLCPLSNRPLIAGSTAPQRIFRAPDALVMAPFLAGDYVEYSGFRSASNEIVCFEMVAWNVQITTVGAPTYIRVEETLIGIYTADANGEVAETRFIGYTSDPAATVSIVAIDIDPCTGATTDRSVGVGQNRPEGGGRNKWIARIDGTTPSLYTREYRAVASTGNAPTRNGILAGQYAAPILDWIQPELLVPGIEPLVHQFEGLTHLTRGVGPDGDGNMFGPLDPFPQTGVAVFDVSTCPEIVPGDPQAPAPRIDASINIGGGGGGGGSVAAGSDQVFVRADDTFALAGSETNHPGNDADTLAWAWSISPGSAGTRADLQTFALSADNKTLTAKFAAGAPVGEYSFVLEIASLESGLVGSAAVKVTLFSGPDTVTVTAVTWTSGQSGTIGVVCKSNYLVDAEVGMTVTYPGDRGVATGPMAPTPPGSGSWSFSARRVDQPGTVSCQSLLGGSATRVGLTSKKMKTRRR</sequence>
<gene>
    <name evidence="2" type="ORF">B0T17DRAFT_610700</name>
</gene>
<dbReference type="Proteomes" id="UP001174934">
    <property type="component" value="Unassembled WGS sequence"/>
</dbReference>